<evidence type="ECO:0000313" key="3">
    <source>
        <dbReference type="Proteomes" id="UP001175271"/>
    </source>
</evidence>
<sequence>MTIRSRRRRLDLACAHLILLVSQRHVLYWSLATHPAELIGSERDAWDEVMTQFHRSFPGVPSSLAFSLWLLVRNQHLRFMAFHCLEASYI</sequence>
<evidence type="ECO:0000313" key="2">
    <source>
        <dbReference type="EMBL" id="KAK0426640.1"/>
    </source>
</evidence>
<name>A0AA39ILR8_9BILA</name>
<feature type="signal peptide" evidence="1">
    <location>
        <begin position="1"/>
        <end position="23"/>
    </location>
</feature>
<dbReference type="Proteomes" id="UP001175271">
    <property type="component" value="Unassembled WGS sequence"/>
</dbReference>
<keyword evidence="1" id="KW-0732">Signal</keyword>
<dbReference type="AlphaFoldDB" id="A0AA39ILR8"/>
<keyword evidence="3" id="KW-1185">Reference proteome</keyword>
<evidence type="ECO:0000256" key="1">
    <source>
        <dbReference type="SAM" id="SignalP"/>
    </source>
</evidence>
<reference evidence="2" key="1">
    <citation type="submission" date="2023-06" db="EMBL/GenBank/DDBJ databases">
        <title>Genomic analysis of the entomopathogenic nematode Steinernema hermaphroditum.</title>
        <authorList>
            <person name="Schwarz E.M."/>
            <person name="Heppert J.K."/>
            <person name="Baniya A."/>
            <person name="Schwartz H.T."/>
            <person name="Tan C.-H."/>
            <person name="Antoshechkin I."/>
            <person name="Sternberg P.W."/>
            <person name="Goodrich-Blair H."/>
            <person name="Dillman A.R."/>
        </authorList>
    </citation>
    <scope>NUCLEOTIDE SEQUENCE</scope>
    <source>
        <strain evidence="2">PS9179</strain>
        <tissue evidence="2">Whole animal</tissue>
    </source>
</reference>
<protein>
    <submittedName>
        <fullName evidence="2">Uncharacterized protein</fullName>
    </submittedName>
</protein>
<feature type="chain" id="PRO_5041341571" evidence="1">
    <location>
        <begin position="24"/>
        <end position="90"/>
    </location>
</feature>
<accession>A0AA39ILR8</accession>
<dbReference type="EMBL" id="JAUCMV010000001">
    <property type="protein sequence ID" value="KAK0426640.1"/>
    <property type="molecule type" value="Genomic_DNA"/>
</dbReference>
<comment type="caution">
    <text evidence="2">The sequence shown here is derived from an EMBL/GenBank/DDBJ whole genome shotgun (WGS) entry which is preliminary data.</text>
</comment>
<organism evidence="2 3">
    <name type="scientific">Steinernema hermaphroditum</name>
    <dbReference type="NCBI Taxonomy" id="289476"/>
    <lineage>
        <taxon>Eukaryota</taxon>
        <taxon>Metazoa</taxon>
        <taxon>Ecdysozoa</taxon>
        <taxon>Nematoda</taxon>
        <taxon>Chromadorea</taxon>
        <taxon>Rhabditida</taxon>
        <taxon>Tylenchina</taxon>
        <taxon>Panagrolaimomorpha</taxon>
        <taxon>Strongyloidoidea</taxon>
        <taxon>Steinernematidae</taxon>
        <taxon>Steinernema</taxon>
    </lineage>
</organism>
<proteinExistence type="predicted"/>
<gene>
    <name evidence="2" type="ORF">QR680_009819</name>
</gene>